<sequence>MGQSCSDREQLFYRLRALAKEMDQAFTAAVSRTCTKLEILQYLDEHTELSQLELQKLLGLDAAAITRHLKQLKEEQFITSRKPEQDKRITLVSLTAAGITKLHDLTGKKKNFLELLTIDFSDTEVSVLHSYLDRMSEQLTNLKNN</sequence>
<dbReference type="PROSITE" id="PS50995">
    <property type="entry name" value="HTH_MARR_2"/>
    <property type="match status" value="1"/>
</dbReference>
<keyword evidence="1" id="KW-0805">Transcription regulation</keyword>
<evidence type="ECO:0000256" key="1">
    <source>
        <dbReference type="ARBA" id="ARBA00023015"/>
    </source>
</evidence>
<accession>A0A920CRT0</accession>
<dbReference type="PANTHER" id="PTHR42756:SF1">
    <property type="entry name" value="TRANSCRIPTIONAL REPRESSOR OF EMRAB OPERON"/>
    <property type="match status" value="1"/>
</dbReference>
<evidence type="ECO:0000313" key="5">
    <source>
        <dbReference type="EMBL" id="GIO48565.1"/>
    </source>
</evidence>
<evidence type="ECO:0000259" key="4">
    <source>
        <dbReference type="PROSITE" id="PS50995"/>
    </source>
</evidence>
<dbReference type="CDD" id="cd00090">
    <property type="entry name" value="HTH_ARSR"/>
    <property type="match status" value="1"/>
</dbReference>
<dbReference type="PRINTS" id="PR00598">
    <property type="entry name" value="HTHMARR"/>
</dbReference>
<keyword evidence="2" id="KW-0238">DNA-binding</keyword>
<dbReference type="Gene3D" id="1.10.10.10">
    <property type="entry name" value="Winged helix-like DNA-binding domain superfamily/Winged helix DNA-binding domain"/>
    <property type="match status" value="1"/>
</dbReference>
<evidence type="ECO:0000256" key="2">
    <source>
        <dbReference type="ARBA" id="ARBA00023125"/>
    </source>
</evidence>
<dbReference type="InterPro" id="IPR036388">
    <property type="entry name" value="WH-like_DNA-bd_sf"/>
</dbReference>
<dbReference type="Proteomes" id="UP000682811">
    <property type="component" value="Unassembled WGS sequence"/>
</dbReference>
<dbReference type="SUPFAM" id="SSF46785">
    <property type="entry name" value="Winged helix' DNA-binding domain"/>
    <property type="match status" value="1"/>
</dbReference>
<evidence type="ECO:0000313" key="6">
    <source>
        <dbReference type="Proteomes" id="UP000682811"/>
    </source>
</evidence>
<protein>
    <submittedName>
        <fullName evidence="5">Transcriptional regulator</fullName>
    </submittedName>
</protein>
<dbReference type="InterPro" id="IPR000835">
    <property type="entry name" value="HTH_MarR-typ"/>
</dbReference>
<dbReference type="PANTHER" id="PTHR42756">
    <property type="entry name" value="TRANSCRIPTIONAL REGULATOR, MARR"/>
    <property type="match status" value="1"/>
</dbReference>
<dbReference type="AlphaFoldDB" id="A0A920CRT0"/>
<dbReference type="GO" id="GO:0003700">
    <property type="term" value="F:DNA-binding transcription factor activity"/>
    <property type="evidence" value="ECO:0007669"/>
    <property type="project" value="InterPro"/>
</dbReference>
<name>A0A920CRT0_9BACL</name>
<comment type="caution">
    <text evidence="5">The sequence shown here is derived from an EMBL/GenBank/DDBJ whole genome shotgun (WGS) entry which is preliminary data.</text>
</comment>
<dbReference type="GO" id="GO:0003677">
    <property type="term" value="F:DNA binding"/>
    <property type="evidence" value="ECO:0007669"/>
    <property type="project" value="UniProtKB-KW"/>
</dbReference>
<dbReference type="InterPro" id="IPR036390">
    <property type="entry name" value="WH_DNA-bd_sf"/>
</dbReference>
<dbReference type="SMART" id="SM00347">
    <property type="entry name" value="HTH_MARR"/>
    <property type="match status" value="1"/>
</dbReference>
<dbReference type="EMBL" id="BORT01000014">
    <property type="protein sequence ID" value="GIO48565.1"/>
    <property type="molecule type" value="Genomic_DNA"/>
</dbReference>
<proteinExistence type="predicted"/>
<dbReference type="Pfam" id="PF01047">
    <property type="entry name" value="MarR"/>
    <property type="match status" value="1"/>
</dbReference>
<organism evidence="5 6">
    <name type="scientific">Paenibacillus azoreducens</name>
    <dbReference type="NCBI Taxonomy" id="116718"/>
    <lineage>
        <taxon>Bacteria</taxon>
        <taxon>Bacillati</taxon>
        <taxon>Bacillota</taxon>
        <taxon>Bacilli</taxon>
        <taxon>Bacillales</taxon>
        <taxon>Paenibacillaceae</taxon>
        <taxon>Paenibacillus</taxon>
    </lineage>
</organism>
<dbReference type="InterPro" id="IPR011991">
    <property type="entry name" value="ArsR-like_HTH"/>
</dbReference>
<keyword evidence="6" id="KW-1185">Reference proteome</keyword>
<keyword evidence="3" id="KW-0804">Transcription</keyword>
<feature type="domain" description="HTH marR-type" evidence="4">
    <location>
        <begin position="8"/>
        <end position="137"/>
    </location>
</feature>
<dbReference type="RefSeq" id="WP_237100179.1">
    <property type="nucleotide sequence ID" value="NZ_AP025343.1"/>
</dbReference>
<reference evidence="5 6" key="1">
    <citation type="submission" date="2021-03" db="EMBL/GenBank/DDBJ databases">
        <title>Antimicrobial resistance genes in bacteria isolated from Japanese honey, and their potential for conferring macrolide and lincosamide resistance in the American foulbrood pathogen Paenibacillus larvae.</title>
        <authorList>
            <person name="Okamoto M."/>
            <person name="Kumagai M."/>
            <person name="Kanamori H."/>
            <person name="Takamatsu D."/>
        </authorList>
    </citation>
    <scope>NUCLEOTIDE SEQUENCE [LARGE SCALE GENOMIC DNA]</scope>
    <source>
        <strain evidence="5 6">J34TS1</strain>
    </source>
</reference>
<gene>
    <name evidence="5" type="ORF">J34TS1_33300</name>
</gene>
<evidence type="ECO:0000256" key="3">
    <source>
        <dbReference type="ARBA" id="ARBA00023163"/>
    </source>
</evidence>